<dbReference type="OrthoDB" id="8046321at2759"/>
<organism evidence="1 2">
    <name type="scientific">Araneus ventricosus</name>
    <name type="common">Orbweaver spider</name>
    <name type="synonym">Epeira ventricosa</name>
    <dbReference type="NCBI Taxonomy" id="182803"/>
    <lineage>
        <taxon>Eukaryota</taxon>
        <taxon>Metazoa</taxon>
        <taxon>Ecdysozoa</taxon>
        <taxon>Arthropoda</taxon>
        <taxon>Chelicerata</taxon>
        <taxon>Arachnida</taxon>
        <taxon>Araneae</taxon>
        <taxon>Araneomorphae</taxon>
        <taxon>Entelegynae</taxon>
        <taxon>Araneoidea</taxon>
        <taxon>Araneidae</taxon>
        <taxon>Araneus</taxon>
    </lineage>
</organism>
<keyword evidence="2" id="KW-1185">Reference proteome</keyword>
<evidence type="ECO:0000313" key="2">
    <source>
        <dbReference type="Proteomes" id="UP000499080"/>
    </source>
</evidence>
<reference evidence="1 2" key="1">
    <citation type="journal article" date="2019" name="Sci. Rep.">
        <title>Orb-weaving spider Araneus ventricosus genome elucidates the spidroin gene catalogue.</title>
        <authorList>
            <person name="Kono N."/>
            <person name="Nakamura H."/>
            <person name="Ohtoshi R."/>
            <person name="Moran D.A.P."/>
            <person name="Shinohara A."/>
            <person name="Yoshida Y."/>
            <person name="Fujiwara M."/>
            <person name="Mori M."/>
            <person name="Tomita M."/>
            <person name="Arakawa K."/>
        </authorList>
    </citation>
    <scope>NUCLEOTIDE SEQUENCE [LARGE SCALE GENOMIC DNA]</scope>
</reference>
<protein>
    <submittedName>
        <fullName evidence="1">RNA-directed DNA polymerase from mobile element jockey</fullName>
    </submittedName>
</protein>
<accession>A0A4Y2MFE5</accession>
<dbReference type="EMBL" id="BGPR01281934">
    <property type="protein sequence ID" value="GBN25865.1"/>
    <property type="molecule type" value="Genomic_DNA"/>
</dbReference>
<dbReference type="Proteomes" id="UP000499080">
    <property type="component" value="Unassembled WGS sequence"/>
</dbReference>
<gene>
    <name evidence="1" type="primary">jockeypol_210</name>
    <name evidence="1" type="ORF">AVEN_104993_1</name>
</gene>
<name>A0A4Y2MFE5_ARAVE</name>
<feature type="non-terminal residue" evidence="1">
    <location>
        <position position="217"/>
    </location>
</feature>
<dbReference type="GO" id="GO:0003964">
    <property type="term" value="F:RNA-directed DNA polymerase activity"/>
    <property type="evidence" value="ECO:0007669"/>
    <property type="project" value="UniProtKB-KW"/>
</dbReference>
<proteinExistence type="predicted"/>
<keyword evidence="1" id="KW-0548">Nucleotidyltransferase</keyword>
<keyword evidence="1" id="KW-0695">RNA-directed DNA polymerase</keyword>
<comment type="caution">
    <text evidence="1">The sequence shown here is derived from an EMBL/GenBank/DDBJ whole genome shotgun (WGS) entry which is preliminary data.</text>
</comment>
<keyword evidence="1" id="KW-0808">Transferase</keyword>
<evidence type="ECO:0000313" key="1">
    <source>
        <dbReference type="EMBL" id="GBN25865.1"/>
    </source>
</evidence>
<sequence length="217" mass="24728">MSTGISQHLISENLNIYLAKLGKWLIKWKVMVNVNKSREAILLEEGPPSPPKLYRKPIPRSNETVYLGVTIDKTLTFNSHITKVRNKFNAAKLKLYPLLGKHSKLSLDNKLLTYKSLLRPIITYASPVWGAAAKTHLKKLESLQNKIPRQITNSPWYFRNNNILKDLNLQTIADHNLKLAKNFFRKVDNSANEALLPFQTTIPPAQEKSAERAANFT</sequence>
<dbReference type="PANTHER" id="PTHR33332">
    <property type="entry name" value="REVERSE TRANSCRIPTASE DOMAIN-CONTAINING PROTEIN"/>
    <property type="match status" value="1"/>
</dbReference>
<dbReference type="AlphaFoldDB" id="A0A4Y2MFE5"/>